<dbReference type="SMART" id="SM00830">
    <property type="entry name" value="CM_2"/>
    <property type="match status" value="1"/>
</dbReference>
<dbReference type="Proteomes" id="UP000027466">
    <property type="component" value="Unassembled WGS sequence"/>
</dbReference>
<dbReference type="PROSITE" id="PS51168">
    <property type="entry name" value="CHORISMATE_MUT_2"/>
    <property type="match status" value="1"/>
</dbReference>
<reference evidence="8 9" key="1">
    <citation type="submission" date="2014-03" db="EMBL/GenBank/DDBJ databases">
        <title>Draft Genome Sequences of Four Burkholderia Strains.</title>
        <authorList>
            <person name="Liu X.Y."/>
            <person name="Li C.X."/>
            <person name="Xu J.H."/>
        </authorList>
    </citation>
    <scope>NUCLEOTIDE SEQUENCE [LARGE SCALE GENOMIC DNA]</scope>
    <source>
        <strain evidence="8 9">DSM 50014</strain>
    </source>
</reference>
<dbReference type="NCBIfam" id="NF006741">
    <property type="entry name" value="PRK09269.1"/>
    <property type="match status" value="1"/>
</dbReference>
<evidence type="ECO:0000259" key="7">
    <source>
        <dbReference type="PROSITE" id="PS51168"/>
    </source>
</evidence>
<keyword evidence="4 5" id="KW-0413">Isomerase</keyword>
<accession>A0A069PE66</accession>
<keyword evidence="9" id="KW-1185">Reference proteome</keyword>
<dbReference type="PIRSF" id="PIRSF026640">
    <property type="entry name" value="Peripl_chor_mut"/>
    <property type="match status" value="1"/>
</dbReference>
<dbReference type="EMBL" id="JFHC01000072">
    <property type="protein sequence ID" value="KDR38880.1"/>
    <property type="molecule type" value="Genomic_DNA"/>
</dbReference>
<comment type="function">
    <text evidence="5">Catalyzes the Claisen rearrangement of chorismate to prephenate.</text>
</comment>
<comment type="catalytic activity">
    <reaction evidence="5">
        <text>chorismate = prephenate</text>
        <dbReference type="Rhea" id="RHEA:13897"/>
        <dbReference type="ChEBI" id="CHEBI:29748"/>
        <dbReference type="ChEBI" id="CHEBI:29934"/>
        <dbReference type="EC" id="5.4.99.5"/>
    </reaction>
</comment>
<dbReference type="RefSeq" id="WP_035929984.1">
    <property type="nucleotide sequence ID" value="NZ_CADFFX010000004.1"/>
</dbReference>
<feature type="domain" description="Chorismate mutase" evidence="7">
    <location>
        <begin position="20"/>
        <end position="112"/>
    </location>
</feature>
<dbReference type="PANTHER" id="PTHR38041">
    <property type="entry name" value="CHORISMATE MUTASE"/>
    <property type="match status" value="1"/>
</dbReference>
<name>A0A069PE66_9BURK</name>
<feature type="chain" id="PRO_5007372080" description="Chorismate mutase" evidence="6">
    <location>
        <begin position="31"/>
        <end position="196"/>
    </location>
</feature>
<dbReference type="GO" id="GO:0004106">
    <property type="term" value="F:chorismate mutase activity"/>
    <property type="evidence" value="ECO:0007669"/>
    <property type="project" value="UniProtKB-EC"/>
</dbReference>
<dbReference type="PANTHER" id="PTHR38041:SF2">
    <property type="entry name" value="SECRETED CHORISMATE MUTASE"/>
    <property type="match status" value="1"/>
</dbReference>
<comment type="caution">
    <text evidence="8">The sequence shown here is derived from an EMBL/GenBank/DDBJ whole genome shotgun (WGS) entry which is preliminary data.</text>
</comment>
<dbReference type="AlphaFoldDB" id="A0A069PE66"/>
<evidence type="ECO:0000313" key="9">
    <source>
        <dbReference type="Proteomes" id="UP000027466"/>
    </source>
</evidence>
<dbReference type="InterPro" id="IPR036979">
    <property type="entry name" value="CM_dom_sf"/>
</dbReference>
<dbReference type="InterPro" id="IPR002701">
    <property type="entry name" value="CM_II_prokaryot"/>
</dbReference>
<feature type="signal peptide" evidence="6">
    <location>
        <begin position="1"/>
        <end position="30"/>
    </location>
</feature>
<dbReference type="SUPFAM" id="SSF48600">
    <property type="entry name" value="Chorismate mutase II"/>
    <property type="match status" value="1"/>
</dbReference>
<comment type="pathway">
    <text evidence="1 5">Metabolic intermediate biosynthesis; prephenate biosynthesis; prephenate from chorismate: step 1/1.</text>
</comment>
<dbReference type="GO" id="GO:0046417">
    <property type="term" value="P:chorismate metabolic process"/>
    <property type="evidence" value="ECO:0007669"/>
    <property type="project" value="InterPro"/>
</dbReference>
<keyword evidence="3 6" id="KW-0732">Signal</keyword>
<gene>
    <name evidence="8" type="ORF">BG61_36610</name>
</gene>
<dbReference type="InterPro" id="IPR008240">
    <property type="entry name" value="Chorismate_mutase_periplasmic"/>
</dbReference>
<evidence type="ECO:0000256" key="2">
    <source>
        <dbReference type="ARBA" id="ARBA00012404"/>
    </source>
</evidence>
<proteinExistence type="predicted"/>
<evidence type="ECO:0000256" key="1">
    <source>
        <dbReference type="ARBA" id="ARBA00004817"/>
    </source>
</evidence>
<evidence type="ECO:0000256" key="6">
    <source>
        <dbReference type="SAM" id="SignalP"/>
    </source>
</evidence>
<evidence type="ECO:0000256" key="3">
    <source>
        <dbReference type="ARBA" id="ARBA00022729"/>
    </source>
</evidence>
<dbReference type="Gene3D" id="1.20.59.10">
    <property type="entry name" value="Chorismate mutase"/>
    <property type="match status" value="1"/>
</dbReference>
<evidence type="ECO:0000256" key="5">
    <source>
        <dbReference type="PIRNR" id="PIRNR026640"/>
    </source>
</evidence>
<dbReference type="STRING" id="60547.GCA_000751215_02237"/>
<dbReference type="UniPathway" id="UPA00120">
    <property type="reaction ID" value="UER00203"/>
</dbReference>
<evidence type="ECO:0000256" key="4">
    <source>
        <dbReference type="ARBA" id="ARBA00023235"/>
    </source>
</evidence>
<dbReference type="Pfam" id="PF01817">
    <property type="entry name" value="CM_2"/>
    <property type="match status" value="1"/>
</dbReference>
<organism evidence="8 9">
    <name type="scientific">Caballeronia glathei</name>
    <dbReference type="NCBI Taxonomy" id="60547"/>
    <lineage>
        <taxon>Bacteria</taxon>
        <taxon>Pseudomonadati</taxon>
        <taxon>Pseudomonadota</taxon>
        <taxon>Betaproteobacteria</taxon>
        <taxon>Burkholderiales</taxon>
        <taxon>Burkholderiaceae</taxon>
        <taxon>Caballeronia</taxon>
    </lineage>
</organism>
<sequence>MLKFSFDKSRFIVSPLAAAMLLSAALPSHSAPADGGAFLPLLGMTVARLHIARQVALSKWDSQKPVEDLPREAGVIKAAAEEARALGVPPRLATRFFSDQIEANKLVQYGLLAQWRRDGHAPDDKRVDLKKDIRPELDRLQQGFIKALANTKALRAQSDCGTQLARATQAYVATHALDSLYAVAMDRALARVCESE</sequence>
<dbReference type="InterPro" id="IPR036263">
    <property type="entry name" value="Chorismate_II_sf"/>
</dbReference>
<dbReference type="NCBIfam" id="TIGR01806">
    <property type="entry name" value="CM_mono2"/>
    <property type="match status" value="1"/>
</dbReference>
<evidence type="ECO:0000313" key="8">
    <source>
        <dbReference type="EMBL" id="KDR38880.1"/>
    </source>
</evidence>
<dbReference type="EC" id="5.4.99.5" evidence="2 5"/>
<dbReference type="InterPro" id="IPR051331">
    <property type="entry name" value="Chorismate_mutase-related"/>
</dbReference>
<protein>
    <recommendedName>
        <fullName evidence="2 5">Chorismate mutase</fullName>
        <ecNumber evidence="2 5">5.4.99.5</ecNumber>
    </recommendedName>
</protein>
<dbReference type="GO" id="GO:0009697">
    <property type="term" value="P:salicylic acid biosynthetic process"/>
    <property type="evidence" value="ECO:0007669"/>
    <property type="project" value="TreeGrafter"/>
</dbReference>